<evidence type="ECO:0000256" key="6">
    <source>
        <dbReference type="SAM" id="Phobius"/>
    </source>
</evidence>
<evidence type="ECO:0000259" key="7">
    <source>
        <dbReference type="PROSITE" id="PS51366"/>
    </source>
</evidence>
<dbReference type="Proteomes" id="UP000005408">
    <property type="component" value="Unassembled WGS sequence"/>
</dbReference>
<keyword evidence="4" id="KW-0175">Coiled coil</keyword>
<dbReference type="EnsemblMetazoa" id="G18203.2">
    <property type="protein sequence ID" value="G18203.2:cds"/>
    <property type="gene ID" value="G18203"/>
</dbReference>
<comment type="similarity">
    <text evidence="2">Belongs to the CWC22 family.</text>
</comment>
<dbReference type="OMA" id="MQYYAKK"/>
<sequence>MSKRNRTPFTLKCKAKEAPALKKYRADVLNFSKSTDDPEKHNAFLKKDTTFSRKQKRKEERKLKKARRHAFRCGKQLPTMQTWMEKKEDTSKFNTKKKPLEKLKEKKKKQRAKSKESKKHKEKDERDNRKEQLLDDNRKEDRMLKQLEKNLRLNKRKSKTLPQAFVNDGLDFLLDVLDKPSEELENLEDEEYASDEDTEIRKRGENKTDSDEEMEDEEEYNDDESDEDIEEGEDFEFSDEDMESDVEEQHPKIDVISDKSSNLKSILSKAISEIKAEKKQVTFDKVTDKGKKKDKESKESKKVKTKVKIEEDKIDAREEDEDMDENVDDDDSFEEEDENADMYEEDEDDVEEEKDNDDNEDDDDVDEEDVEVEGGDEIDDELNKETEFKEDIYGRLRDKVGNIVKSSGQTGKYIPPGKRVQISDEKKKIQLERLQKQLKGLVNRASEANMSQICAQIEAVYRGNSRAEVTEALSAIVINACVSVSMTPERLAMEMMLLVTVLHGNIGTEVGAMFLQTLAQKYKLVCNHGNRLEDKSMDNAVILFAFLYTFKVIDSTLIFGIIDDLVKSFQEKDIQIILLLLKNVGFYLRKDNPNGLKDTILEIQSAAQALGGGDQSSHVKFMLETLMAIKNNNMRKIPNYDPEPLEHLKKVARGILRGSTLGDGQLHIGLMDLMNAEERGRWWLVGSAWEGPTEEKQPVHGTVEMESVVGEVSTQLLELARRQRMNTDVRKNIFCVIMSSQDYIDGFDKLLRLGLKSQQEREIVHIIVDLCLQEKKYNPFYMLLLQKFCLYHRRFQMSTQFLMWDKFKDMKKLSQVQREHLSTLLSQLLSSKAMSLSVLKVVEFGTLDVHMLRFLKHLMQSVLLDYPEDVTKAMFERIAPLTKLQHLHEGLKLFMQHFLLKKKAKDVADNPLLKERIAIADKILSASKSRSHSEFDD</sequence>
<feature type="compositionally biased region" description="Acidic residues" evidence="5">
    <location>
        <begin position="210"/>
        <end position="246"/>
    </location>
</feature>
<dbReference type="GO" id="GO:0003723">
    <property type="term" value="F:RNA binding"/>
    <property type="evidence" value="ECO:0007669"/>
    <property type="project" value="InterPro"/>
</dbReference>
<comment type="subcellular location">
    <subcellularLocation>
        <location evidence="1">Nucleus</location>
        <location evidence="1">Nucleolus</location>
    </subcellularLocation>
</comment>
<feature type="coiled-coil region" evidence="4">
    <location>
        <begin position="424"/>
        <end position="451"/>
    </location>
</feature>
<feature type="compositionally biased region" description="Basic and acidic residues" evidence="5">
    <location>
        <begin position="199"/>
        <end position="209"/>
    </location>
</feature>
<dbReference type="SUPFAM" id="SSF48371">
    <property type="entry name" value="ARM repeat"/>
    <property type="match status" value="1"/>
</dbReference>
<evidence type="ECO:0000313" key="9">
    <source>
        <dbReference type="Proteomes" id="UP000005408"/>
    </source>
</evidence>
<feature type="region of interest" description="Disordered" evidence="5">
    <location>
        <begin position="277"/>
        <end position="386"/>
    </location>
</feature>
<dbReference type="InterPro" id="IPR050781">
    <property type="entry name" value="CWC22_splicing_factor"/>
</dbReference>
<organism evidence="8 9">
    <name type="scientific">Magallana gigas</name>
    <name type="common">Pacific oyster</name>
    <name type="synonym">Crassostrea gigas</name>
    <dbReference type="NCBI Taxonomy" id="29159"/>
    <lineage>
        <taxon>Eukaryota</taxon>
        <taxon>Metazoa</taxon>
        <taxon>Spiralia</taxon>
        <taxon>Lophotrochozoa</taxon>
        <taxon>Mollusca</taxon>
        <taxon>Bivalvia</taxon>
        <taxon>Autobranchia</taxon>
        <taxon>Pteriomorphia</taxon>
        <taxon>Ostreida</taxon>
        <taxon>Ostreoidea</taxon>
        <taxon>Ostreidae</taxon>
        <taxon>Magallana</taxon>
    </lineage>
</organism>
<dbReference type="AlphaFoldDB" id="A0A8W8JEZ5"/>
<feature type="region of interest" description="Disordered" evidence="5">
    <location>
        <begin position="32"/>
        <end position="142"/>
    </location>
</feature>
<feature type="compositionally biased region" description="Basic residues" evidence="5">
    <location>
        <begin position="63"/>
        <end position="72"/>
    </location>
</feature>
<reference evidence="8" key="1">
    <citation type="submission" date="2022-08" db="UniProtKB">
        <authorList>
            <consortium name="EnsemblMetazoa"/>
        </authorList>
    </citation>
    <scope>IDENTIFICATION</scope>
    <source>
        <strain evidence="8">05x7-T-G4-1.051#20</strain>
    </source>
</reference>
<name>A0A8W8JEZ5_MAGGI</name>
<dbReference type="InterPro" id="IPR016024">
    <property type="entry name" value="ARM-type_fold"/>
</dbReference>
<dbReference type="Pfam" id="PF02854">
    <property type="entry name" value="MIF4G"/>
    <property type="match status" value="1"/>
</dbReference>
<dbReference type="SMART" id="SM00543">
    <property type="entry name" value="MIF4G"/>
    <property type="match status" value="1"/>
</dbReference>
<keyword evidence="6" id="KW-0472">Membrane</keyword>
<feature type="compositionally biased region" description="Basic and acidic residues" evidence="5">
    <location>
        <begin position="122"/>
        <end position="142"/>
    </location>
</feature>
<keyword evidence="6" id="KW-0812">Transmembrane</keyword>
<evidence type="ECO:0000256" key="1">
    <source>
        <dbReference type="ARBA" id="ARBA00004604"/>
    </source>
</evidence>
<keyword evidence="3" id="KW-0539">Nucleus</keyword>
<keyword evidence="9" id="KW-1185">Reference proteome</keyword>
<evidence type="ECO:0000256" key="2">
    <source>
        <dbReference type="ARBA" id="ARBA00006856"/>
    </source>
</evidence>
<feature type="compositionally biased region" description="Acidic residues" evidence="5">
    <location>
        <begin position="317"/>
        <end position="380"/>
    </location>
</feature>
<dbReference type="GO" id="GO:0005730">
    <property type="term" value="C:nucleolus"/>
    <property type="evidence" value="ECO:0007669"/>
    <property type="project" value="UniProtKB-SubCell"/>
</dbReference>
<dbReference type="InterPro" id="IPR003891">
    <property type="entry name" value="Initiation_fac_eIF4g_MI"/>
</dbReference>
<keyword evidence="6" id="KW-1133">Transmembrane helix</keyword>
<feature type="compositionally biased region" description="Acidic residues" evidence="5">
    <location>
        <begin position="183"/>
        <end position="198"/>
    </location>
</feature>
<dbReference type="PROSITE" id="PS51366">
    <property type="entry name" value="MI"/>
    <property type="match status" value="1"/>
</dbReference>
<feature type="compositionally biased region" description="Basic and acidic residues" evidence="5">
    <location>
        <begin position="277"/>
        <end position="316"/>
    </location>
</feature>
<evidence type="ECO:0000256" key="3">
    <source>
        <dbReference type="ARBA" id="ARBA00023242"/>
    </source>
</evidence>
<accession>A0A8W8JEZ5</accession>
<feature type="domain" description="MI" evidence="7">
    <location>
        <begin position="728"/>
        <end position="844"/>
    </location>
</feature>
<feature type="compositionally biased region" description="Basic and acidic residues" evidence="5">
    <location>
        <begin position="34"/>
        <end position="62"/>
    </location>
</feature>
<feature type="compositionally biased region" description="Basic residues" evidence="5">
    <location>
        <begin position="105"/>
        <end position="121"/>
    </location>
</feature>
<feature type="compositionally biased region" description="Basic and acidic residues" evidence="5">
    <location>
        <begin position="247"/>
        <end position="257"/>
    </location>
</feature>
<dbReference type="PANTHER" id="PTHR18034">
    <property type="entry name" value="CELL CYCLE CONTROL PROTEIN CWF22-RELATED"/>
    <property type="match status" value="1"/>
</dbReference>
<proteinExistence type="inferred from homology"/>
<dbReference type="FunFam" id="1.25.40.180:FF:000032">
    <property type="entry name" value="Nucleolar MIF4G domain-containing protein 1"/>
    <property type="match status" value="1"/>
</dbReference>
<evidence type="ECO:0000256" key="5">
    <source>
        <dbReference type="SAM" id="MobiDB-lite"/>
    </source>
</evidence>
<feature type="region of interest" description="Disordered" evidence="5">
    <location>
        <begin position="183"/>
        <end position="262"/>
    </location>
</feature>
<dbReference type="OrthoDB" id="10260961at2759"/>
<dbReference type="PANTHER" id="PTHR18034:SF4">
    <property type="entry name" value="NUCLEOLAR MIF4G DOMAIN-CONTAINING PROTEIN 1"/>
    <property type="match status" value="1"/>
</dbReference>
<dbReference type="Pfam" id="PF02847">
    <property type="entry name" value="MA3"/>
    <property type="match status" value="1"/>
</dbReference>
<dbReference type="GO" id="GO:0042274">
    <property type="term" value="P:ribosomal small subunit biogenesis"/>
    <property type="evidence" value="ECO:0007669"/>
    <property type="project" value="TreeGrafter"/>
</dbReference>
<dbReference type="InterPro" id="IPR003890">
    <property type="entry name" value="MIF4G-like_typ-3"/>
</dbReference>
<evidence type="ECO:0000313" key="8">
    <source>
        <dbReference type="EnsemblMetazoa" id="G18203.2:cds"/>
    </source>
</evidence>
<dbReference type="Gene3D" id="1.25.40.180">
    <property type="match status" value="1"/>
</dbReference>
<evidence type="ECO:0000256" key="4">
    <source>
        <dbReference type="SAM" id="Coils"/>
    </source>
</evidence>
<dbReference type="SMART" id="SM00544">
    <property type="entry name" value="MA3"/>
    <property type="match status" value="1"/>
</dbReference>
<feature type="transmembrane region" description="Helical" evidence="6">
    <location>
        <begin position="495"/>
        <end position="519"/>
    </location>
</feature>
<protein>
    <recommendedName>
        <fullName evidence="7">MI domain-containing protein</fullName>
    </recommendedName>
</protein>
<feature type="transmembrane region" description="Helical" evidence="6">
    <location>
        <begin position="540"/>
        <end position="562"/>
    </location>
</feature>